<keyword evidence="2" id="KW-1185">Reference proteome</keyword>
<organism evidence="1 2">
    <name type="scientific">Caerostris darwini</name>
    <dbReference type="NCBI Taxonomy" id="1538125"/>
    <lineage>
        <taxon>Eukaryota</taxon>
        <taxon>Metazoa</taxon>
        <taxon>Ecdysozoa</taxon>
        <taxon>Arthropoda</taxon>
        <taxon>Chelicerata</taxon>
        <taxon>Arachnida</taxon>
        <taxon>Araneae</taxon>
        <taxon>Araneomorphae</taxon>
        <taxon>Entelegynae</taxon>
        <taxon>Araneoidea</taxon>
        <taxon>Araneidae</taxon>
        <taxon>Caerostris</taxon>
    </lineage>
</organism>
<proteinExistence type="predicted"/>
<gene>
    <name evidence="1" type="ORF">CDAR_43501</name>
</gene>
<name>A0AAV4WIW3_9ARAC</name>
<protein>
    <submittedName>
        <fullName evidence="1">Uncharacterized protein</fullName>
    </submittedName>
</protein>
<reference evidence="1 2" key="1">
    <citation type="submission" date="2021-06" db="EMBL/GenBank/DDBJ databases">
        <title>Caerostris darwini draft genome.</title>
        <authorList>
            <person name="Kono N."/>
            <person name="Arakawa K."/>
        </authorList>
    </citation>
    <scope>NUCLEOTIDE SEQUENCE [LARGE SCALE GENOMIC DNA]</scope>
</reference>
<evidence type="ECO:0000313" key="2">
    <source>
        <dbReference type="Proteomes" id="UP001054837"/>
    </source>
</evidence>
<comment type="caution">
    <text evidence="1">The sequence shown here is derived from an EMBL/GenBank/DDBJ whole genome shotgun (WGS) entry which is preliminary data.</text>
</comment>
<evidence type="ECO:0000313" key="1">
    <source>
        <dbReference type="EMBL" id="GIY81931.1"/>
    </source>
</evidence>
<accession>A0AAV4WIW3</accession>
<dbReference type="EMBL" id="BPLQ01014670">
    <property type="protein sequence ID" value="GIY81931.1"/>
    <property type="molecule type" value="Genomic_DNA"/>
</dbReference>
<dbReference type="Proteomes" id="UP001054837">
    <property type="component" value="Unassembled WGS sequence"/>
</dbReference>
<dbReference type="AlphaFoldDB" id="A0AAV4WIW3"/>
<sequence>MGYIWVLNSTSMGSEQYIYGLSMGSEQYIYGLSMGSEQYIYSSLSRGHHPCGSENGDGSDPWWLTMEMLSVMGCVNEPVEREHC</sequence>